<dbReference type="InterPro" id="IPR036259">
    <property type="entry name" value="MFS_trans_sf"/>
</dbReference>
<feature type="transmembrane region" description="Helical" evidence="6">
    <location>
        <begin position="268"/>
        <end position="288"/>
    </location>
</feature>
<dbReference type="EMBL" id="JAIZAY010000019">
    <property type="protein sequence ID" value="KAJ8024014.1"/>
    <property type="molecule type" value="Genomic_DNA"/>
</dbReference>
<keyword evidence="5 6" id="KW-0472">Membrane</keyword>
<comment type="similarity">
    <text evidence="2 6">Belongs to the battenin family.</text>
</comment>
<comment type="subcellular location">
    <subcellularLocation>
        <location evidence="1">Endomembrane system</location>
        <topology evidence="1">Multi-pass membrane protein</topology>
    </subcellularLocation>
    <subcellularLocation>
        <location evidence="6">Lysosome membrane</location>
        <topology evidence="6">Multi-pass membrane protein</topology>
    </subcellularLocation>
</comment>
<evidence type="ECO:0000256" key="2">
    <source>
        <dbReference type="ARBA" id="ARBA00007467"/>
    </source>
</evidence>
<evidence type="ECO:0000256" key="3">
    <source>
        <dbReference type="ARBA" id="ARBA00022692"/>
    </source>
</evidence>
<feature type="transmembrane region" description="Helical" evidence="6">
    <location>
        <begin position="176"/>
        <end position="197"/>
    </location>
</feature>
<feature type="transmembrane region" description="Helical" evidence="6">
    <location>
        <begin position="105"/>
        <end position="126"/>
    </location>
</feature>
<feature type="transmembrane region" description="Helical" evidence="6">
    <location>
        <begin position="335"/>
        <end position="352"/>
    </location>
</feature>
<reference evidence="8" key="1">
    <citation type="submission" date="2021-10" db="EMBL/GenBank/DDBJ databases">
        <title>Tropical sea cucumber genome reveals ecological adaptation and Cuvierian tubules defense mechanism.</title>
        <authorList>
            <person name="Chen T."/>
        </authorList>
    </citation>
    <scope>NUCLEOTIDE SEQUENCE</scope>
    <source>
        <strain evidence="8">Nanhai2018</strain>
        <tissue evidence="8">Muscle</tissue>
    </source>
</reference>
<feature type="transmembrane region" description="Helical" evidence="6">
    <location>
        <begin position="358"/>
        <end position="380"/>
    </location>
</feature>
<evidence type="ECO:0000256" key="1">
    <source>
        <dbReference type="ARBA" id="ARBA00004127"/>
    </source>
</evidence>
<proteinExistence type="inferred from homology"/>
<dbReference type="AlphaFoldDB" id="A0A9Q0YNY0"/>
<keyword evidence="3 6" id="KW-0812">Transmembrane</keyword>
<feature type="transmembrane region" description="Helical" evidence="6">
    <location>
        <begin position="138"/>
        <end position="156"/>
    </location>
</feature>
<organism evidence="8 9">
    <name type="scientific">Holothuria leucospilota</name>
    <name type="common">Black long sea cucumber</name>
    <name type="synonym">Mertensiothuria leucospilota</name>
    <dbReference type="NCBI Taxonomy" id="206669"/>
    <lineage>
        <taxon>Eukaryota</taxon>
        <taxon>Metazoa</taxon>
        <taxon>Echinodermata</taxon>
        <taxon>Eleutherozoa</taxon>
        <taxon>Echinozoa</taxon>
        <taxon>Holothuroidea</taxon>
        <taxon>Aspidochirotacea</taxon>
        <taxon>Aspidochirotida</taxon>
        <taxon>Holothuriidae</taxon>
        <taxon>Holothuria</taxon>
    </lineage>
</organism>
<sequence>MPTSSSHHTLYFARNWIGFFLLGLINTLPYATVTTAAKSIADGLDRPQFLPTIYGAAGSATIIAKIVNAVLVNKVHYGYRFLFNSCLLVIGSIGIAIAQNFKRAIFAVVTVGAGNAFGENVALGYLSGQGFDDDLVNAWSSGTGFAGLLGASLFVLAGCIHNEGSKRVDLRDLNEWVFLIITPMVLIYLLSFMKIIIPPTEALTARSQSPNVNSSPSAPSSPIPNSHSTNPGETQPLLASSDSSEVENLGVLIRTRNWGLWRRRITTALWVVLPLAVNLGLSTFLSFVTRVAASKAVKNSEYNKGCPEIFASLQLCYQAGVFVSKSSLQIIKIKFLYHLTVILFFSTLMWLVNERFKFLPVYVLPASMILVGLLNGAVYVNTFYLVQTEMKYGPPNDRELCTNITAIFINIGVSCCAILQTILDQTVFLPF</sequence>
<keyword evidence="6" id="KW-0458">Lysosome</keyword>
<protein>
    <recommendedName>
        <fullName evidence="6">Battenin</fullName>
    </recommendedName>
</protein>
<dbReference type="SUPFAM" id="SSF103473">
    <property type="entry name" value="MFS general substrate transporter"/>
    <property type="match status" value="1"/>
</dbReference>
<comment type="caution">
    <text evidence="8">The sequence shown here is derived from an EMBL/GenBank/DDBJ whole genome shotgun (WGS) entry which is preliminary data.</text>
</comment>
<name>A0A9Q0YNY0_HOLLE</name>
<dbReference type="InterPro" id="IPR003492">
    <property type="entry name" value="Battenin_disease_Cln3"/>
</dbReference>
<dbReference type="OrthoDB" id="5965864at2759"/>
<feature type="compositionally biased region" description="Polar residues" evidence="7">
    <location>
        <begin position="229"/>
        <end position="242"/>
    </location>
</feature>
<evidence type="ECO:0000256" key="5">
    <source>
        <dbReference type="ARBA" id="ARBA00023136"/>
    </source>
</evidence>
<evidence type="ECO:0000313" key="8">
    <source>
        <dbReference type="EMBL" id="KAJ8024014.1"/>
    </source>
</evidence>
<evidence type="ECO:0000313" key="9">
    <source>
        <dbReference type="Proteomes" id="UP001152320"/>
    </source>
</evidence>
<dbReference type="PANTHER" id="PTHR10981:SF7">
    <property type="entry name" value="BATTENIN"/>
    <property type="match status" value="1"/>
</dbReference>
<dbReference type="GO" id="GO:0012505">
    <property type="term" value="C:endomembrane system"/>
    <property type="evidence" value="ECO:0007669"/>
    <property type="project" value="UniProtKB-SubCell"/>
</dbReference>
<dbReference type="GO" id="GO:0005765">
    <property type="term" value="C:lysosomal membrane"/>
    <property type="evidence" value="ECO:0007669"/>
    <property type="project" value="UniProtKB-SubCell"/>
</dbReference>
<dbReference type="PANTHER" id="PTHR10981">
    <property type="entry name" value="BATTENIN"/>
    <property type="match status" value="1"/>
</dbReference>
<dbReference type="Pfam" id="PF02487">
    <property type="entry name" value="CLN3"/>
    <property type="match status" value="1"/>
</dbReference>
<feature type="transmembrane region" description="Helical" evidence="6">
    <location>
        <begin position="49"/>
        <end position="71"/>
    </location>
</feature>
<feature type="compositionally biased region" description="Low complexity" evidence="7">
    <location>
        <begin position="207"/>
        <end position="228"/>
    </location>
</feature>
<evidence type="ECO:0000256" key="6">
    <source>
        <dbReference type="RuleBase" id="RU361113"/>
    </source>
</evidence>
<evidence type="ECO:0000256" key="4">
    <source>
        <dbReference type="ARBA" id="ARBA00022989"/>
    </source>
</evidence>
<keyword evidence="4 6" id="KW-1133">Transmembrane helix</keyword>
<keyword evidence="9" id="KW-1185">Reference proteome</keyword>
<dbReference type="PRINTS" id="PR01315">
    <property type="entry name" value="BATTENIN"/>
</dbReference>
<feature type="region of interest" description="Disordered" evidence="7">
    <location>
        <begin position="207"/>
        <end position="242"/>
    </location>
</feature>
<accession>A0A9Q0YNY0</accession>
<feature type="transmembrane region" description="Helical" evidence="6">
    <location>
        <begin position="16"/>
        <end position="37"/>
    </location>
</feature>
<gene>
    <name evidence="8" type="ORF">HOLleu_36615</name>
</gene>
<feature type="transmembrane region" description="Helical" evidence="6">
    <location>
        <begin position="400"/>
        <end position="423"/>
    </location>
</feature>
<feature type="transmembrane region" description="Helical" evidence="6">
    <location>
        <begin position="77"/>
        <end position="98"/>
    </location>
</feature>
<dbReference type="Proteomes" id="UP001152320">
    <property type="component" value="Chromosome 19"/>
</dbReference>
<evidence type="ECO:0000256" key="7">
    <source>
        <dbReference type="SAM" id="MobiDB-lite"/>
    </source>
</evidence>